<dbReference type="SUPFAM" id="SSF52540">
    <property type="entry name" value="P-loop containing nucleoside triphosphate hydrolases"/>
    <property type="match status" value="1"/>
</dbReference>
<dbReference type="PROSITE" id="PS00688">
    <property type="entry name" value="SIGMA54_INTERACT_3"/>
    <property type="match status" value="1"/>
</dbReference>
<proteinExistence type="predicted"/>
<dbReference type="InterPro" id="IPR001789">
    <property type="entry name" value="Sig_transdc_resp-reg_receiver"/>
</dbReference>
<evidence type="ECO:0000256" key="5">
    <source>
        <dbReference type="ARBA" id="ARBA00023163"/>
    </source>
</evidence>
<keyword evidence="5" id="KW-0804">Transcription</keyword>
<dbReference type="PANTHER" id="PTHR32071">
    <property type="entry name" value="TRANSCRIPTIONAL REGULATORY PROTEIN"/>
    <property type="match status" value="1"/>
</dbReference>
<feature type="domain" description="Sigma-54 factor interaction" evidence="7">
    <location>
        <begin position="172"/>
        <end position="401"/>
    </location>
</feature>
<keyword evidence="2" id="KW-0067">ATP-binding</keyword>
<dbReference type="Gene3D" id="1.10.10.60">
    <property type="entry name" value="Homeodomain-like"/>
    <property type="match status" value="1"/>
</dbReference>
<reference evidence="9" key="1">
    <citation type="submission" date="2018-01" db="EMBL/GenBank/DDBJ databases">
        <authorList>
            <person name="Regsiter A."/>
            <person name="William W."/>
        </authorList>
    </citation>
    <scope>NUCLEOTIDE SEQUENCE</scope>
    <source>
        <strain evidence="9">TRIP AH-1</strain>
    </source>
</reference>
<dbReference type="Gene3D" id="1.10.8.60">
    <property type="match status" value="1"/>
</dbReference>
<dbReference type="EMBL" id="OJIN01000046">
    <property type="protein sequence ID" value="SPD72585.1"/>
    <property type="molecule type" value="Genomic_DNA"/>
</dbReference>
<dbReference type="Pfam" id="PF00072">
    <property type="entry name" value="Response_reg"/>
    <property type="match status" value="1"/>
</dbReference>
<keyword evidence="6" id="KW-0597">Phosphoprotein</keyword>
<dbReference type="InterPro" id="IPR009057">
    <property type="entry name" value="Homeodomain-like_sf"/>
</dbReference>
<evidence type="ECO:0000259" key="7">
    <source>
        <dbReference type="PROSITE" id="PS50045"/>
    </source>
</evidence>
<dbReference type="SUPFAM" id="SSF46689">
    <property type="entry name" value="Homeodomain-like"/>
    <property type="match status" value="1"/>
</dbReference>
<evidence type="ECO:0000313" key="9">
    <source>
        <dbReference type="EMBL" id="SPD72585.1"/>
    </source>
</evidence>
<evidence type="ECO:0000256" key="6">
    <source>
        <dbReference type="PROSITE-ProRule" id="PRU00169"/>
    </source>
</evidence>
<dbReference type="SUPFAM" id="SSF52172">
    <property type="entry name" value="CheY-like"/>
    <property type="match status" value="1"/>
</dbReference>
<dbReference type="InterPro" id="IPR025943">
    <property type="entry name" value="Sigma_54_int_dom_ATP-bd_2"/>
</dbReference>
<dbReference type="PROSITE" id="PS00676">
    <property type="entry name" value="SIGMA54_INTERACT_2"/>
    <property type="match status" value="1"/>
</dbReference>
<dbReference type="PROSITE" id="PS50110">
    <property type="entry name" value="RESPONSE_REGULATORY"/>
    <property type="match status" value="1"/>
</dbReference>
<evidence type="ECO:0000256" key="4">
    <source>
        <dbReference type="ARBA" id="ARBA00023125"/>
    </source>
</evidence>
<gene>
    <name evidence="9" type="primary">zraR</name>
    <name evidence="9" type="ORF">PITCH_A140065</name>
</gene>
<dbReference type="GO" id="GO:0000160">
    <property type="term" value="P:phosphorelay signal transduction system"/>
    <property type="evidence" value="ECO:0007669"/>
    <property type="project" value="InterPro"/>
</dbReference>
<dbReference type="FunFam" id="3.40.50.300:FF:000006">
    <property type="entry name" value="DNA-binding transcriptional regulator NtrC"/>
    <property type="match status" value="1"/>
</dbReference>
<name>A0A445MT14_9BACT</name>
<evidence type="ECO:0000259" key="8">
    <source>
        <dbReference type="PROSITE" id="PS50110"/>
    </source>
</evidence>
<feature type="domain" description="Response regulatory" evidence="8">
    <location>
        <begin position="35"/>
        <end position="149"/>
    </location>
</feature>
<dbReference type="Pfam" id="PF25601">
    <property type="entry name" value="AAA_lid_14"/>
    <property type="match status" value="1"/>
</dbReference>
<dbReference type="Pfam" id="PF00158">
    <property type="entry name" value="Sigma54_activat"/>
    <property type="match status" value="1"/>
</dbReference>
<evidence type="ECO:0000256" key="3">
    <source>
        <dbReference type="ARBA" id="ARBA00023015"/>
    </source>
</evidence>
<dbReference type="SMART" id="SM00448">
    <property type="entry name" value="REC"/>
    <property type="match status" value="1"/>
</dbReference>
<keyword evidence="3" id="KW-0805">Transcription regulation</keyword>
<dbReference type="InterPro" id="IPR003593">
    <property type="entry name" value="AAA+_ATPase"/>
</dbReference>
<dbReference type="GO" id="GO:0043565">
    <property type="term" value="F:sequence-specific DNA binding"/>
    <property type="evidence" value="ECO:0007669"/>
    <property type="project" value="InterPro"/>
</dbReference>
<dbReference type="InterPro" id="IPR058031">
    <property type="entry name" value="AAA_lid_NorR"/>
</dbReference>
<dbReference type="PANTHER" id="PTHR32071:SF119">
    <property type="entry name" value="SIGMA L-DEPENDENT TRANSCRIPTIONAL REGULATOR YPLP-RELATED"/>
    <property type="match status" value="1"/>
</dbReference>
<dbReference type="AlphaFoldDB" id="A0A445MT14"/>
<dbReference type="InterPro" id="IPR027417">
    <property type="entry name" value="P-loop_NTPase"/>
</dbReference>
<dbReference type="SMART" id="SM00382">
    <property type="entry name" value="AAA"/>
    <property type="match status" value="1"/>
</dbReference>
<keyword evidence="4" id="KW-0238">DNA-binding</keyword>
<evidence type="ECO:0000256" key="1">
    <source>
        <dbReference type="ARBA" id="ARBA00022741"/>
    </source>
</evidence>
<dbReference type="Gene3D" id="3.40.50.300">
    <property type="entry name" value="P-loop containing nucleotide triphosphate hydrolases"/>
    <property type="match status" value="1"/>
</dbReference>
<dbReference type="Pfam" id="PF02954">
    <property type="entry name" value="HTH_8"/>
    <property type="match status" value="1"/>
</dbReference>
<dbReference type="InterPro" id="IPR011006">
    <property type="entry name" value="CheY-like_superfamily"/>
</dbReference>
<dbReference type="InterPro" id="IPR002078">
    <property type="entry name" value="Sigma_54_int"/>
</dbReference>
<feature type="modified residue" description="4-aspartylphosphate" evidence="6">
    <location>
        <position position="84"/>
    </location>
</feature>
<dbReference type="InterPro" id="IPR002197">
    <property type="entry name" value="HTH_Fis"/>
</dbReference>
<protein>
    <submittedName>
        <fullName evidence="9">Transcriptional regulatory protein ZraR</fullName>
    </submittedName>
</protein>
<accession>A0A445MT14</accession>
<dbReference type="GO" id="GO:0006355">
    <property type="term" value="P:regulation of DNA-templated transcription"/>
    <property type="evidence" value="ECO:0007669"/>
    <property type="project" value="InterPro"/>
</dbReference>
<keyword evidence="1" id="KW-0547">Nucleotide-binding</keyword>
<sequence>MLDIRYSIFINKLEKQLSAYGDREGIIPVPTASIDLLIVDDEEIALKNLERIMHKEGYQVVTESSGERAFELLKVRRFDVVLTDLLLGSIDGLELMAEAKKKDAETEVIIITGHGSVDGAIEATKKGAFHYLQKPIRPDEVRSIVRQAVEKRRLARRVRDLEQKIGADFPDIIGNCPKIVSIKNLIRQISDSDANVLITGESGTGKELAARAIHQTSRRHEKRFLAVNCASLTEELLANELFGHEKDAYTGATQAKAGLLESAHEGTVFLDEVGDMSAAMQAKILRVVQEKELMRVGATTAIAVDIRIISATNKDLKALCAAGIFRQDLYFRLNVISMHLPSLSERIEDIPLLAAFFLKQSAKRAEKDIRGFSDQALSLLTTYGYPGNIRELENIIERAVALAKTELIKAEDLPHDLKDFHAFTFRRRTGNMKTLEEIEREYIQWVLGQVGHNKSEASKVLGIDRVSLYRKLKRTVFEE</sequence>
<dbReference type="GO" id="GO:0005524">
    <property type="term" value="F:ATP binding"/>
    <property type="evidence" value="ECO:0007669"/>
    <property type="project" value="UniProtKB-KW"/>
</dbReference>
<dbReference type="Gene3D" id="3.40.50.2300">
    <property type="match status" value="1"/>
</dbReference>
<evidence type="ECO:0000256" key="2">
    <source>
        <dbReference type="ARBA" id="ARBA00022840"/>
    </source>
</evidence>
<dbReference type="PROSITE" id="PS50045">
    <property type="entry name" value="SIGMA54_INTERACT_4"/>
    <property type="match status" value="1"/>
</dbReference>
<organism evidence="9">
    <name type="scientific">uncultured Desulfobacterium sp</name>
    <dbReference type="NCBI Taxonomy" id="201089"/>
    <lineage>
        <taxon>Bacteria</taxon>
        <taxon>Pseudomonadati</taxon>
        <taxon>Thermodesulfobacteriota</taxon>
        <taxon>Desulfobacteria</taxon>
        <taxon>Desulfobacterales</taxon>
        <taxon>Desulfobacteriaceae</taxon>
        <taxon>Desulfobacterium</taxon>
        <taxon>environmental samples</taxon>
    </lineage>
</organism>
<dbReference type="CDD" id="cd00009">
    <property type="entry name" value="AAA"/>
    <property type="match status" value="1"/>
</dbReference>
<dbReference type="InterPro" id="IPR025944">
    <property type="entry name" value="Sigma_54_int_dom_CS"/>
</dbReference>